<protein>
    <submittedName>
        <fullName evidence="2">Uncharacterized protein</fullName>
    </submittedName>
</protein>
<reference evidence="3" key="1">
    <citation type="submission" date="2003-08" db="EMBL/GenBank/DDBJ databases">
        <authorList>
            <person name="Birren B."/>
            <person name="Nusbaum C."/>
            <person name="Abebe A."/>
            <person name="Abouelleil A."/>
            <person name="Adekoya E."/>
            <person name="Ait-zahra M."/>
            <person name="Allen N."/>
            <person name="Allen T."/>
            <person name="An P."/>
            <person name="Anderson M."/>
            <person name="Anderson S."/>
            <person name="Arachchi H."/>
            <person name="Armbruster J."/>
            <person name="Bachantsang P."/>
            <person name="Baldwin J."/>
            <person name="Barry A."/>
            <person name="Bayul T."/>
            <person name="Blitshsteyn B."/>
            <person name="Bloom T."/>
            <person name="Blye J."/>
            <person name="Boguslavskiy L."/>
            <person name="Borowsky M."/>
            <person name="Boukhgalter B."/>
            <person name="Brunache A."/>
            <person name="Butler J."/>
            <person name="Calixte N."/>
            <person name="Calvo S."/>
            <person name="Camarata J."/>
            <person name="Campo K."/>
            <person name="Chang J."/>
            <person name="Cheshatsang Y."/>
            <person name="Citroen M."/>
            <person name="Collymore A."/>
            <person name="Considine T."/>
            <person name="Cook A."/>
            <person name="Cooke P."/>
            <person name="Corum B."/>
            <person name="Cuomo C."/>
            <person name="David R."/>
            <person name="Dawoe T."/>
            <person name="Degray S."/>
            <person name="Dodge S."/>
            <person name="Dooley K."/>
            <person name="Dorje P."/>
            <person name="Dorjee K."/>
            <person name="Dorris L."/>
            <person name="Duffey N."/>
            <person name="Dupes A."/>
            <person name="Elkins T."/>
            <person name="Engels R."/>
            <person name="Erickson J."/>
            <person name="Farina A."/>
            <person name="Faro S."/>
            <person name="Ferreira P."/>
            <person name="Fischer H."/>
            <person name="Fitzgerald M."/>
            <person name="Foley K."/>
            <person name="Gage D."/>
            <person name="Galagan J."/>
            <person name="Gearin G."/>
            <person name="Gnerre S."/>
            <person name="Gnirke A."/>
            <person name="Goyette A."/>
            <person name="Graham J."/>
            <person name="Grandbois E."/>
            <person name="Gyaltsen K."/>
            <person name="Hafez N."/>
            <person name="Hagopian D."/>
            <person name="Hagos B."/>
            <person name="Hall J."/>
            <person name="Hatcher B."/>
            <person name="Heller A."/>
            <person name="Higgins H."/>
            <person name="Honan T."/>
            <person name="Horn A."/>
            <person name="Houde N."/>
            <person name="Hughes L."/>
            <person name="Hulme W."/>
            <person name="Husby E."/>
            <person name="Iliev I."/>
            <person name="Jaffe D."/>
            <person name="Jones C."/>
            <person name="Kamal M."/>
            <person name="Kamat A."/>
            <person name="Kamvysselis M."/>
            <person name="Karlsson E."/>
            <person name="Kells C."/>
            <person name="Kieu A."/>
            <person name="Kisner P."/>
            <person name="Kodira C."/>
            <person name="Kulbokas E."/>
            <person name="Labutti K."/>
            <person name="Lama D."/>
            <person name="Landers T."/>
            <person name="Leger J."/>
            <person name="Levine S."/>
            <person name="Lewis D."/>
            <person name="Lewis T."/>
            <person name="Lindblad-toh K."/>
            <person name="Liu X."/>
            <person name="Lokyitsang T."/>
            <person name="Lokyitsang Y."/>
            <person name="Lucien O."/>
            <person name="Lui A."/>
            <person name="Ma L.J."/>
            <person name="Mabbitt R."/>
            <person name="Macdonald J."/>
            <person name="Maclean C."/>
            <person name="Major J."/>
            <person name="Manning J."/>
            <person name="Marabella R."/>
            <person name="Maru K."/>
            <person name="Matthews C."/>
            <person name="Mauceli E."/>
            <person name="Mccarthy M."/>
            <person name="Mcdonough S."/>
            <person name="Mcghee T."/>
            <person name="Meldrim J."/>
            <person name="Meneus L."/>
            <person name="Mesirov J."/>
            <person name="Mihalev A."/>
            <person name="Mihova T."/>
            <person name="Mikkelsen T."/>
            <person name="Mlenga V."/>
            <person name="Moru K."/>
            <person name="Mozes J."/>
            <person name="Mulrain L."/>
            <person name="Munson G."/>
            <person name="Naylor J."/>
            <person name="Newes C."/>
            <person name="Nguyen C."/>
            <person name="Nguyen N."/>
            <person name="Nguyen T."/>
            <person name="Nicol R."/>
            <person name="Nielsen C."/>
            <person name="Nizzari M."/>
            <person name="Norbu C."/>
            <person name="Norbu N."/>
            <person name="O'donnell P."/>
            <person name="Okoawo O."/>
            <person name="O'leary S."/>
            <person name="Omotosho B."/>
            <person name="O'neill K."/>
            <person name="Osman S."/>
            <person name="Parker S."/>
            <person name="Perrin D."/>
            <person name="Phunkhang P."/>
            <person name="Piqani B."/>
            <person name="Purcell S."/>
            <person name="Rachupka T."/>
            <person name="Ramasamy U."/>
            <person name="Rameau R."/>
            <person name="Ray V."/>
            <person name="Raymond C."/>
            <person name="Retta R."/>
            <person name="Richardson S."/>
            <person name="Rise C."/>
            <person name="Rodriguez J."/>
            <person name="Rogers J."/>
            <person name="Rogov P."/>
            <person name="Rutman M."/>
            <person name="Schupbach R."/>
            <person name="Seaman C."/>
            <person name="Settipalli S."/>
            <person name="Sharpe T."/>
            <person name="Sheridan J."/>
            <person name="Sherpa N."/>
            <person name="Shi J."/>
            <person name="Smirnov S."/>
            <person name="Smith C."/>
            <person name="Sougnez C."/>
            <person name="Spencer B."/>
            <person name="Stalker J."/>
            <person name="Stange-thomann N."/>
            <person name="Stavropoulos S."/>
            <person name="Stetson K."/>
            <person name="Stone C."/>
            <person name="Stone S."/>
            <person name="Stubbs M."/>
            <person name="Talamas J."/>
            <person name="Tchuinga P."/>
            <person name="Tenzing P."/>
            <person name="Tesfaye S."/>
            <person name="Theodore J."/>
            <person name="Thoulutsang Y."/>
            <person name="Topham K."/>
            <person name="Towey S."/>
            <person name="Tsamla T."/>
            <person name="Tsomo N."/>
            <person name="Vallee D."/>
            <person name="Vassiliev H."/>
            <person name="Venkataraman V."/>
            <person name="Vinson J."/>
            <person name="Vo A."/>
            <person name="Wade C."/>
            <person name="Wang S."/>
            <person name="Wangchuk T."/>
            <person name="Wangdi T."/>
            <person name="Whittaker C."/>
            <person name="Wilkinson J."/>
            <person name="Wu Y."/>
            <person name="Wyman D."/>
            <person name="Yadav S."/>
            <person name="Yang S."/>
            <person name="Yang X."/>
            <person name="Yeager S."/>
            <person name="Yee E."/>
            <person name="Young G."/>
            <person name="Zainoun J."/>
            <person name="Zembeck L."/>
            <person name="Zimmer A."/>
            <person name="Zody M."/>
            <person name="Lander E."/>
        </authorList>
    </citation>
    <scope>NUCLEOTIDE SEQUENCE [LARGE SCALE GENOMIC DNA]</scope>
</reference>
<dbReference type="Proteomes" id="UP000007875">
    <property type="component" value="Unassembled WGS sequence"/>
</dbReference>
<proteinExistence type="predicted"/>
<feature type="region of interest" description="Disordered" evidence="1">
    <location>
        <begin position="293"/>
        <end position="317"/>
    </location>
</feature>
<accession>H2YDQ9</accession>
<dbReference type="GeneTree" id="ENSGT00940000169169"/>
<dbReference type="Ensembl" id="ENSCSAVT00000003510.1">
    <property type="protein sequence ID" value="ENSCSAVP00000003457.1"/>
    <property type="gene ID" value="ENSCSAVG00000002056.1"/>
</dbReference>
<organism evidence="2 3">
    <name type="scientific">Ciona savignyi</name>
    <name type="common">Pacific transparent sea squirt</name>
    <dbReference type="NCBI Taxonomy" id="51511"/>
    <lineage>
        <taxon>Eukaryota</taxon>
        <taxon>Metazoa</taxon>
        <taxon>Chordata</taxon>
        <taxon>Tunicata</taxon>
        <taxon>Ascidiacea</taxon>
        <taxon>Phlebobranchia</taxon>
        <taxon>Cionidae</taxon>
        <taxon>Ciona</taxon>
    </lineage>
</organism>
<reference evidence="2" key="2">
    <citation type="submission" date="2025-08" db="UniProtKB">
        <authorList>
            <consortium name="Ensembl"/>
        </authorList>
    </citation>
    <scope>IDENTIFICATION</scope>
</reference>
<sequence length="317" mass="35754">MVEKENIGTELENNCAPTKKGSKIKIDSVKMKKGSFHKRTRGGRASKGMKPAAAWGITSMSTNTMECSTCNNNTADCATQDNQEKDKLLELQKQEVDTVDQEKLEENLQKPENAVTVRQNKKKTTNFINSIPRQPESFEKSCLCDHKHKSNCHKVAACNSFDDSGEEKNGKKFSLPKNILALKRIPYFNLDNSFFPKLSKVHRRRSIDISTVMFSKNLQRCANKIERRSWSFDTPVEEEKSLILFPEVQSPEVSGTEISNELKSSPPVQEANELEEPSSMFHFKPLTGVGAGKDQTELMVEDDPKFNNPNNFAANYP</sequence>
<reference evidence="2" key="3">
    <citation type="submission" date="2025-09" db="UniProtKB">
        <authorList>
            <consortium name="Ensembl"/>
        </authorList>
    </citation>
    <scope>IDENTIFICATION</scope>
</reference>
<dbReference type="HOGENOM" id="CLU_877038_0_0_1"/>
<feature type="compositionally biased region" description="Polar residues" evidence="1">
    <location>
        <begin position="255"/>
        <end position="267"/>
    </location>
</feature>
<dbReference type="AlphaFoldDB" id="H2YDQ9"/>
<keyword evidence="3" id="KW-1185">Reference proteome</keyword>
<feature type="region of interest" description="Disordered" evidence="1">
    <location>
        <begin position="255"/>
        <end position="279"/>
    </location>
</feature>
<feature type="compositionally biased region" description="Low complexity" evidence="1">
    <location>
        <begin position="306"/>
        <end position="317"/>
    </location>
</feature>
<evidence type="ECO:0000256" key="1">
    <source>
        <dbReference type="SAM" id="MobiDB-lite"/>
    </source>
</evidence>
<name>H2YDQ9_CIOSA</name>
<evidence type="ECO:0000313" key="2">
    <source>
        <dbReference type="Ensembl" id="ENSCSAVP00000003457.1"/>
    </source>
</evidence>
<evidence type="ECO:0000313" key="3">
    <source>
        <dbReference type="Proteomes" id="UP000007875"/>
    </source>
</evidence>